<comment type="caution">
    <text evidence="1">The sequence shown here is derived from an EMBL/GenBank/DDBJ whole genome shotgun (WGS) entry which is preliminary data.</text>
</comment>
<sequence length="134" mass="14172">MANKGKPLGPRVTVLFGDVKRTGRGKQATTKGSARYVYMLKSTAEFFGFKVVPNAQVVTKNKATLAVRGSSGAGSIKLYVKSGDKNKAVRIPVPGGATITEIKAFLQKATKVPESFTSVNGRQYPIGAKKGAKP</sequence>
<evidence type="ECO:0000313" key="1">
    <source>
        <dbReference type="EMBL" id="MBE9215689.1"/>
    </source>
</evidence>
<proteinExistence type="predicted"/>
<keyword evidence="2" id="KW-1185">Reference proteome</keyword>
<dbReference type="RefSeq" id="WP_193923877.1">
    <property type="nucleotide sequence ID" value="NZ_JADEWL010000113.1"/>
</dbReference>
<dbReference type="EMBL" id="JADEWL010000113">
    <property type="protein sequence ID" value="MBE9215689.1"/>
    <property type="molecule type" value="Genomic_DNA"/>
</dbReference>
<gene>
    <name evidence="1" type="ORF">IQ247_23990</name>
</gene>
<organism evidence="1 2">
    <name type="scientific">Plectonema cf. radiosum LEGE 06105</name>
    <dbReference type="NCBI Taxonomy" id="945769"/>
    <lineage>
        <taxon>Bacteria</taxon>
        <taxon>Bacillati</taxon>
        <taxon>Cyanobacteriota</taxon>
        <taxon>Cyanophyceae</taxon>
        <taxon>Oscillatoriophycideae</taxon>
        <taxon>Oscillatoriales</taxon>
        <taxon>Microcoleaceae</taxon>
        <taxon>Plectonema</taxon>
    </lineage>
</organism>
<name>A0A8J7FC54_9CYAN</name>
<dbReference type="Proteomes" id="UP000620559">
    <property type="component" value="Unassembled WGS sequence"/>
</dbReference>
<protein>
    <submittedName>
        <fullName evidence="1">Uncharacterized protein</fullName>
    </submittedName>
</protein>
<evidence type="ECO:0000313" key="2">
    <source>
        <dbReference type="Proteomes" id="UP000620559"/>
    </source>
</evidence>
<accession>A0A8J7FC54</accession>
<reference evidence="1" key="1">
    <citation type="submission" date="2020-10" db="EMBL/GenBank/DDBJ databases">
        <authorList>
            <person name="Castelo-Branco R."/>
            <person name="Eusebio N."/>
            <person name="Adriana R."/>
            <person name="Vieira A."/>
            <person name="Brugerolle De Fraissinette N."/>
            <person name="Rezende De Castro R."/>
            <person name="Schneider M.P."/>
            <person name="Vasconcelos V."/>
            <person name="Leao P.N."/>
        </authorList>
    </citation>
    <scope>NUCLEOTIDE SEQUENCE</scope>
    <source>
        <strain evidence="1">LEGE 06105</strain>
    </source>
</reference>
<dbReference type="AlphaFoldDB" id="A0A8J7FC54"/>